<reference evidence="4" key="1">
    <citation type="journal article" date="2019" name="Int. J. Syst. Evol. Microbiol.">
        <title>The Global Catalogue of Microorganisms (GCM) 10K type strain sequencing project: providing services to taxonomists for standard genome sequencing and annotation.</title>
        <authorList>
            <consortium name="The Broad Institute Genomics Platform"/>
            <consortium name="The Broad Institute Genome Sequencing Center for Infectious Disease"/>
            <person name="Wu L."/>
            <person name="Ma J."/>
        </authorList>
    </citation>
    <scope>NUCLEOTIDE SEQUENCE [LARGE SCALE GENOMIC DNA]</scope>
    <source>
        <strain evidence="4">KCTC 42087</strain>
    </source>
</reference>
<name>A0ABW0ZTY2_9ACTN</name>
<organism evidence="3 4">
    <name type="scientific">Actinomadura rugatobispora</name>
    <dbReference type="NCBI Taxonomy" id="1994"/>
    <lineage>
        <taxon>Bacteria</taxon>
        <taxon>Bacillati</taxon>
        <taxon>Actinomycetota</taxon>
        <taxon>Actinomycetes</taxon>
        <taxon>Streptosporangiales</taxon>
        <taxon>Thermomonosporaceae</taxon>
        <taxon>Actinomadura</taxon>
    </lineage>
</organism>
<proteinExistence type="predicted"/>
<protein>
    <recommendedName>
        <fullName evidence="5">DUF732 domain-containing protein</fullName>
    </recommendedName>
</protein>
<feature type="region of interest" description="Disordered" evidence="1">
    <location>
        <begin position="21"/>
        <end position="41"/>
    </location>
</feature>
<keyword evidence="4" id="KW-1185">Reference proteome</keyword>
<comment type="caution">
    <text evidence="3">The sequence shown here is derived from an EMBL/GenBank/DDBJ whole genome shotgun (WGS) entry which is preliminary data.</text>
</comment>
<feature type="signal peptide" evidence="2">
    <location>
        <begin position="1"/>
        <end position="18"/>
    </location>
</feature>
<keyword evidence="2" id="KW-0732">Signal</keyword>
<evidence type="ECO:0000313" key="3">
    <source>
        <dbReference type="EMBL" id="MFC5744848.1"/>
    </source>
</evidence>
<evidence type="ECO:0000256" key="2">
    <source>
        <dbReference type="SAM" id="SignalP"/>
    </source>
</evidence>
<evidence type="ECO:0000256" key="1">
    <source>
        <dbReference type="SAM" id="MobiDB-lite"/>
    </source>
</evidence>
<gene>
    <name evidence="3" type="ORF">ACFPZN_04385</name>
</gene>
<evidence type="ECO:0008006" key="5">
    <source>
        <dbReference type="Google" id="ProtNLM"/>
    </source>
</evidence>
<dbReference type="EMBL" id="JBHSON010000004">
    <property type="protein sequence ID" value="MFC5744848.1"/>
    <property type="molecule type" value="Genomic_DNA"/>
</dbReference>
<feature type="chain" id="PRO_5046714113" description="DUF732 domain-containing protein" evidence="2">
    <location>
        <begin position="19"/>
        <end position="123"/>
    </location>
</feature>
<evidence type="ECO:0000313" key="4">
    <source>
        <dbReference type="Proteomes" id="UP001596074"/>
    </source>
</evidence>
<accession>A0ABW0ZTY2</accession>
<dbReference type="RefSeq" id="WP_378280369.1">
    <property type="nucleotide sequence ID" value="NZ_JBHSON010000004.1"/>
</dbReference>
<dbReference type="Proteomes" id="UP001596074">
    <property type="component" value="Unassembled WGS sequence"/>
</dbReference>
<sequence length="123" mass="13014">MRLAVAAALLALAPLAGCSGGTDSAGGVTPSPTPTPSPTVQLDSHARLACEQLDQAVRKRAEGGSGAELEAGLMEFRAVTSAKQTEVVGMYDLAKNFTGENETGDRVERELRWWCQKNWAPGR</sequence>